<reference evidence="1 2" key="1">
    <citation type="submission" date="2016-08" db="EMBL/GenBank/DDBJ databases">
        <title>Genome of Bacillus solimangrovi GH2-4.</title>
        <authorList>
            <person name="Lim S."/>
            <person name="Kim B.-C."/>
        </authorList>
    </citation>
    <scope>NUCLEOTIDE SEQUENCE [LARGE SCALE GENOMIC DNA]</scope>
    <source>
        <strain evidence="1 2">GH2-4</strain>
    </source>
</reference>
<comment type="caution">
    <text evidence="1">The sequence shown here is derived from an EMBL/GenBank/DDBJ whole genome shotgun (WGS) entry which is preliminary data.</text>
</comment>
<gene>
    <name evidence="1" type="ORF">BFG57_06735</name>
</gene>
<proteinExistence type="predicted"/>
<organism evidence="1 2">
    <name type="scientific">Bacillus solimangrovi</name>
    <dbReference type="NCBI Taxonomy" id="1305675"/>
    <lineage>
        <taxon>Bacteria</taxon>
        <taxon>Bacillati</taxon>
        <taxon>Bacillota</taxon>
        <taxon>Bacilli</taxon>
        <taxon>Bacillales</taxon>
        <taxon>Bacillaceae</taxon>
        <taxon>Bacillus</taxon>
    </lineage>
</organism>
<dbReference type="OrthoDB" id="2972798at2"/>
<keyword evidence="2" id="KW-1185">Reference proteome</keyword>
<evidence type="ECO:0000313" key="2">
    <source>
        <dbReference type="Proteomes" id="UP000095209"/>
    </source>
</evidence>
<dbReference type="AlphaFoldDB" id="A0A1E5LAE0"/>
<accession>A0A1E5LAE0</accession>
<dbReference type="Proteomes" id="UP000095209">
    <property type="component" value="Unassembled WGS sequence"/>
</dbReference>
<evidence type="ECO:0000313" key="1">
    <source>
        <dbReference type="EMBL" id="OEH91063.1"/>
    </source>
</evidence>
<sequence>MEYLNEDIIRVDELNSVKNGGDTTIRTVYGRTNKPLEIRFHVQDGELKSFNAFPGHSKRDVDNLIWSASQ</sequence>
<protein>
    <submittedName>
        <fullName evidence="1">Uncharacterized protein</fullName>
    </submittedName>
</protein>
<dbReference type="STRING" id="1305675.BFG57_06735"/>
<name>A0A1E5LAE0_9BACI</name>
<dbReference type="EMBL" id="MJEH01000064">
    <property type="protein sequence ID" value="OEH91063.1"/>
    <property type="molecule type" value="Genomic_DNA"/>
</dbReference>